<comment type="caution">
    <text evidence="1">The sequence shown here is derived from an EMBL/GenBank/DDBJ whole genome shotgun (WGS) entry which is preliminary data.</text>
</comment>
<evidence type="ECO:0000313" key="2">
    <source>
        <dbReference type="Proteomes" id="UP000002753"/>
    </source>
</evidence>
<dbReference type="Proteomes" id="UP000002753">
    <property type="component" value="Unassembled WGS sequence"/>
</dbReference>
<dbReference type="HOGENOM" id="CLU_2607360_0_0_1"/>
<dbReference type="AlphaFoldDB" id="J8THD5"/>
<name>J8THD5_SACK1</name>
<sequence length="79" mass="9083">MKSLYEFIQDKLGTDFESNALKQDNFECGQFNGLDELLTTCFILPNSRKIALPSISGDLNHKSVVDQSIHLSFEWRFLQ</sequence>
<accession>J8THD5</accession>
<keyword evidence="2" id="KW-1185">Reference proteome</keyword>
<reference evidence="1 2" key="1">
    <citation type="journal article" date="2003" name="Science">
        <title>Finding functional features in Saccharomyces genomes by phylogenetic footprinting.</title>
        <authorList>
            <person name="Cliften P.F."/>
            <person name="Sudarsanam P."/>
            <person name="Desikan A."/>
            <person name="Fulton L."/>
            <person name="Fulton B."/>
            <person name="Majors J."/>
            <person name="Waterston R."/>
            <person name="Cohen B.A."/>
            <person name="Johnston M."/>
        </authorList>
    </citation>
    <scope>NUCLEOTIDE SEQUENCE [LARGE SCALE GENOMIC DNA]</scope>
    <source>
        <strain evidence="2">ATCC MYA-4449 / AS 2.2408 / CBS 8840 / NBRC 1802 / NCYC 2889</strain>
    </source>
</reference>
<proteinExistence type="predicted"/>
<protein>
    <submittedName>
        <fullName evidence="1">EST2-like protein</fullName>
    </submittedName>
</protein>
<evidence type="ECO:0000313" key="1">
    <source>
        <dbReference type="EMBL" id="EJT44568.1"/>
    </source>
</evidence>
<reference evidence="2" key="2">
    <citation type="journal article" date="2011" name="G3 (Bethesda)">
        <title>The awesome power of yeast evolutionary genetics: New genome sequences and strain resources for the Saccharomyces sensu stricto genus.</title>
        <authorList>
            <person name="Scannell D.R."/>
            <person name="Zill O.A."/>
            <person name="Rokas A."/>
            <person name="Payen C."/>
            <person name="Dunham M.J."/>
            <person name="Eisen M.B."/>
            <person name="Rine J."/>
            <person name="Johnston M."/>
            <person name="Hittinger C.T."/>
        </authorList>
    </citation>
    <scope>GENOME REANNOTATION</scope>
    <source>
        <strain evidence="2">ATCC MYA-4449 / AS 2.2408 / CBS 8840 / NBRC 1802 / NCYC 2889</strain>
    </source>
</reference>
<dbReference type="STRING" id="226230.J8THD5"/>
<organism evidence="1 2">
    <name type="scientific">Saccharomyces kudriavzevii (strain ATCC MYA-4449 / AS 2.2408 / CBS 8840 / NBRC 1802 / NCYC 2889)</name>
    <name type="common">Yeast</name>
    <dbReference type="NCBI Taxonomy" id="226230"/>
    <lineage>
        <taxon>Eukaryota</taxon>
        <taxon>Fungi</taxon>
        <taxon>Dikarya</taxon>
        <taxon>Ascomycota</taxon>
        <taxon>Saccharomycotina</taxon>
        <taxon>Saccharomycetes</taxon>
        <taxon>Saccharomycetales</taxon>
        <taxon>Saccharomycetaceae</taxon>
        <taxon>Saccharomyces</taxon>
    </lineage>
</organism>
<dbReference type="EMBL" id="AACI03000335">
    <property type="protein sequence ID" value="EJT44568.1"/>
    <property type="molecule type" value="Genomic_DNA"/>
</dbReference>
<gene>
    <name evidence="1" type="primary">YLR318W</name>
    <name evidence="1" type="ORF">SKUD_196502</name>
</gene>